<dbReference type="GO" id="GO:0005524">
    <property type="term" value="F:ATP binding"/>
    <property type="evidence" value="ECO:0007669"/>
    <property type="project" value="InterPro"/>
</dbReference>
<dbReference type="GO" id="GO:0005694">
    <property type="term" value="C:chromosome"/>
    <property type="evidence" value="ECO:0007669"/>
    <property type="project" value="TreeGrafter"/>
</dbReference>
<dbReference type="GO" id="GO:0043138">
    <property type="term" value="F:3'-5' DNA helicase activity"/>
    <property type="evidence" value="ECO:0007669"/>
    <property type="project" value="TreeGrafter"/>
</dbReference>
<dbReference type="SUPFAM" id="SSF52540">
    <property type="entry name" value="P-loop containing nucleoside triphosphate hydrolases"/>
    <property type="match status" value="1"/>
</dbReference>
<dbReference type="AlphaFoldDB" id="A0A8K0KSU1"/>
<dbReference type="Pfam" id="PF00270">
    <property type="entry name" value="DEAD"/>
    <property type="match status" value="1"/>
</dbReference>
<gene>
    <name evidence="3" type="ORF">J437_LFUL019499</name>
</gene>
<dbReference type="GO" id="GO:0000723">
    <property type="term" value="P:telomere maintenance"/>
    <property type="evidence" value="ECO:0007669"/>
    <property type="project" value="TreeGrafter"/>
</dbReference>
<dbReference type="GO" id="GO:0005737">
    <property type="term" value="C:cytoplasm"/>
    <property type="evidence" value="ECO:0007669"/>
    <property type="project" value="TreeGrafter"/>
</dbReference>
<dbReference type="GO" id="GO:0009378">
    <property type="term" value="F:four-way junction helicase activity"/>
    <property type="evidence" value="ECO:0007669"/>
    <property type="project" value="TreeGrafter"/>
</dbReference>
<reference evidence="3" key="1">
    <citation type="submission" date="2013-04" db="EMBL/GenBank/DDBJ databases">
        <authorList>
            <person name="Qu J."/>
            <person name="Murali S.C."/>
            <person name="Bandaranaike D."/>
            <person name="Bellair M."/>
            <person name="Blankenburg K."/>
            <person name="Chao H."/>
            <person name="Dinh H."/>
            <person name="Doddapaneni H."/>
            <person name="Downs B."/>
            <person name="Dugan-Rocha S."/>
            <person name="Elkadiri S."/>
            <person name="Gnanaolivu R.D."/>
            <person name="Hernandez B."/>
            <person name="Javaid M."/>
            <person name="Jayaseelan J.C."/>
            <person name="Lee S."/>
            <person name="Li M."/>
            <person name="Ming W."/>
            <person name="Munidasa M."/>
            <person name="Muniz J."/>
            <person name="Nguyen L."/>
            <person name="Ongeri F."/>
            <person name="Osuji N."/>
            <person name="Pu L.-L."/>
            <person name="Puazo M."/>
            <person name="Qu C."/>
            <person name="Quiroz J."/>
            <person name="Raj R."/>
            <person name="Weissenberger G."/>
            <person name="Xin Y."/>
            <person name="Zou X."/>
            <person name="Han Y."/>
            <person name="Richards S."/>
            <person name="Worley K."/>
            <person name="Muzny D."/>
            <person name="Gibbs R."/>
        </authorList>
    </citation>
    <scope>NUCLEOTIDE SEQUENCE</scope>
    <source>
        <strain evidence="3">Sampled in the wild</strain>
    </source>
</reference>
<dbReference type="SMART" id="SM00487">
    <property type="entry name" value="DEXDc"/>
    <property type="match status" value="1"/>
</dbReference>
<reference evidence="3" key="2">
    <citation type="submission" date="2017-10" db="EMBL/GenBank/DDBJ databases">
        <title>Ladona fulva Genome sequencing and assembly.</title>
        <authorList>
            <person name="Murali S."/>
            <person name="Richards S."/>
            <person name="Bandaranaike D."/>
            <person name="Bellair M."/>
            <person name="Blankenburg K."/>
            <person name="Chao H."/>
            <person name="Dinh H."/>
            <person name="Doddapaneni H."/>
            <person name="Dugan-Rocha S."/>
            <person name="Elkadiri S."/>
            <person name="Gnanaolivu R."/>
            <person name="Hernandez B."/>
            <person name="Skinner E."/>
            <person name="Javaid M."/>
            <person name="Lee S."/>
            <person name="Li M."/>
            <person name="Ming W."/>
            <person name="Munidasa M."/>
            <person name="Muniz J."/>
            <person name="Nguyen L."/>
            <person name="Hughes D."/>
            <person name="Osuji N."/>
            <person name="Pu L.-L."/>
            <person name="Puazo M."/>
            <person name="Qu C."/>
            <person name="Quiroz J."/>
            <person name="Raj R."/>
            <person name="Weissenberger G."/>
            <person name="Xin Y."/>
            <person name="Zou X."/>
            <person name="Han Y."/>
            <person name="Worley K."/>
            <person name="Muzny D."/>
            <person name="Gibbs R."/>
        </authorList>
    </citation>
    <scope>NUCLEOTIDE SEQUENCE</scope>
    <source>
        <strain evidence="3">Sampled in the wild</strain>
    </source>
</reference>
<dbReference type="Proteomes" id="UP000792457">
    <property type="component" value="Unassembled WGS sequence"/>
</dbReference>
<dbReference type="PROSITE" id="PS51192">
    <property type="entry name" value="HELICASE_ATP_BIND_1"/>
    <property type="match status" value="1"/>
</dbReference>
<evidence type="ECO:0000313" key="3">
    <source>
        <dbReference type="EMBL" id="KAG8239819.1"/>
    </source>
</evidence>
<organism evidence="3 4">
    <name type="scientific">Ladona fulva</name>
    <name type="common">Scarce chaser dragonfly</name>
    <name type="synonym">Libellula fulva</name>
    <dbReference type="NCBI Taxonomy" id="123851"/>
    <lineage>
        <taxon>Eukaryota</taxon>
        <taxon>Metazoa</taxon>
        <taxon>Ecdysozoa</taxon>
        <taxon>Arthropoda</taxon>
        <taxon>Hexapoda</taxon>
        <taxon>Insecta</taxon>
        <taxon>Pterygota</taxon>
        <taxon>Palaeoptera</taxon>
        <taxon>Odonata</taxon>
        <taxon>Epiprocta</taxon>
        <taxon>Anisoptera</taxon>
        <taxon>Libelluloidea</taxon>
        <taxon>Libellulidae</taxon>
        <taxon>Ladona</taxon>
    </lineage>
</organism>
<evidence type="ECO:0000256" key="1">
    <source>
        <dbReference type="ARBA" id="ARBA00005446"/>
    </source>
</evidence>
<dbReference type="GO" id="GO:0000724">
    <property type="term" value="P:double-strand break repair via homologous recombination"/>
    <property type="evidence" value="ECO:0007669"/>
    <property type="project" value="TreeGrafter"/>
</dbReference>
<keyword evidence="4" id="KW-1185">Reference proteome</keyword>
<comment type="caution">
    <text evidence="3">The sequence shown here is derived from an EMBL/GenBank/DDBJ whole genome shotgun (WGS) entry which is preliminary data.</text>
</comment>
<dbReference type="Gene3D" id="3.40.50.300">
    <property type="entry name" value="P-loop containing nucleotide triphosphate hydrolases"/>
    <property type="match status" value="1"/>
</dbReference>
<dbReference type="PANTHER" id="PTHR13710">
    <property type="entry name" value="DNA HELICASE RECQ FAMILY MEMBER"/>
    <property type="match status" value="1"/>
</dbReference>
<sequence length="258" mass="28737">MFQTFQINARYRIGLQPIDPFAAPAQLSADRMSYVDLQVTPSVTMDDVHEAVSALLCDDSGSEWEKEVCTDSETSFNDSSIERTPAREVKEDVTSKVPPPSKEHLDTLKNYFGHSSFRPMQWKIIHSIIKKKEDNCVIMATGYGKSLCYQYPAVFLNGTTVVVSPLISLMQDQVLSLQVANISSCLLGSAQSDKAEVIKKVMKGKYRIVYVTPEFLTGSQGENLLGEMLRNGVNVTLVAIDEAHCVSQWGHDFRGSFR</sequence>
<dbReference type="PANTHER" id="PTHR13710:SF120">
    <property type="entry name" value="BIFUNCTIONAL 3'-5' EXONUCLEASE_ATP-DEPENDENT HELICASE WRN"/>
    <property type="match status" value="1"/>
</dbReference>
<dbReference type="EMBL" id="KZ310059">
    <property type="protein sequence ID" value="KAG8239819.1"/>
    <property type="molecule type" value="Genomic_DNA"/>
</dbReference>
<dbReference type="InterPro" id="IPR011545">
    <property type="entry name" value="DEAD/DEAH_box_helicase_dom"/>
</dbReference>
<protein>
    <recommendedName>
        <fullName evidence="2">Helicase ATP-binding domain-containing protein</fullName>
    </recommendedName>
</protein>
<dbReference type="InterPro" id="IPR014001">
    <property type="entry name" value="Helicase_ATP-bd"/>
</dbReference>
<dbReference type="GO" id="GO:0003676">
    <property type="term" value="F:nucleic acid binding"/>
    <property type="evidence" value="ECO:0007669"/>
    <property type="project" value="InterPro"/>
</dbReference>
<name>A0A8K0KSU1_LADFU</name>
<proteinExistence type="inferred from homology"/>
<comment type="similarity">
    <text evidence="1">Belongs to the helicase family. RecQ subfamily.</text>
</comment>
<evidence type="ECO:0000313" key="4">
    <source>
        <dbReference type="Proteomes" id="UP000792457"/>
    </source>
</evidence>
<accession>A0A8K0KSU1</accession>
<evidence type="ECO:0000259" key="2">
    <source>
        <dbReference type="PROSITE" id="PS51192"/>
    </source>
</evidence>
<dbReference type="GO" id="GO:0005654">
    <property type="term" value="C:nucleoplasm"/>
    <property type="evidence" value="ECO:0007669"/>
    <property type="project" value="TreeGrafter"/>
</dbReference>
<dbReference type="InterPro" id="IPR027417">
    <property type="entry name" value="P-loop_NTPase"/>
</dbReference>
<feature type="domain" description="Helicase ATP-binding" evidence="2">
    <location>
        <begin position="126"/>
        <end position="258"/>
    </location>
</feature>
<dbReference type="OrthoDB" id="10261556at2759"/>